<dbReference type="EMBL" id="JAAAIP010000432">
    <property type="protein sequence ID" value="KAG0317269.1"/>
    <property type="molecule type" value="Genomic_DNA"/>
</dbReference>
<dbReference type="InterPro" id="IPR006084">
    <property type="entry name" value="XPG/Rad2"/>
</dbReference>
<proteinExistence type="predicted"/>
<organism evidence="4 5">
    <name type="scientific">Dissophora globulifera</name>
    <dbReference type="NCBI Taxonomy" id="979702"/>
    <lineage>
        <taxon>Eukaryota</taxon>
        <taxon>Fungi</taxon>
        <taxon>Fungi incertae sedis</taxon>
        <taxon>Mucoromycota</taxon>
        <taxon>Mortierellomycotina</taxon>
        <taxon>Mortierellomycetes</taxon>
        <taxon>Mortierellales</taxon>
        <taxon>Mortierellaceae</taxon>
        <taxon>Dissophora</taxon>
    </lineage>
</organism>
<dbReference type="Proteomes" id="UP000738325">
    <property type="component" value="Unassembled WGS sequence"/>
</dbReference>
<evidence type="ECO:0000256" key="1">
    <source>
        <dbReference type="ARBA" id="ARBA00023125"/>
    </source>
</evidence>
<dbReference type="GO" id="GO:0003677">
    <property type="term" value="F:DNA binding"/>
    <property type="evidence" value="ECO:0007669"/>
    <property type="project" value="UniProtKB-KW"/>
</dbReference>
<dbReference type="OrthoDB" id="2396933at2759"/>
<feature type="compositionally biased region" description="Low complexity" evidence="2">
    <location>
        <begin position="1127"/>
        <end position="1142"/>
    </location>
</feature>
<keyword evidence="5" id="KW-1185">Reference proteome</keyword>
<evidence type="ECO:0000313" key="5">
    <source>
        <dbReference type="Proteomes" id="UP000738325"/>
    </source>
</evidence>
<gene>
    <name evidence="4" type="ORF">BGZ99_006411</name>
</gene>
<dbReference type="InterPro" id="IPR029060">
    <property type="entry name" value="PIN-like_dom_sf"/>
</dbReference>
<evidence type="ECO:0000259" key="3">
    <source>
        <dbReference type="Pfam" id="PF07282"/>
    </source>
</evidence>
<name>A0A9P6REZ1_9FUNG</name>
<protein>
    <recommendedName>
        <fullName evidence="3">Cas12f1-like TNB domain-containing protein</fullName>
    </recommendedName>
</protein>
<feature type="domain" description="Cas12f1-like TNB" evidence="3">
    <location>
        <begin position="1030"/>
        <end position="1093"/>
    </location>
</feature>
<feature type="region of interest" description="Disordered" evidence="2">
    <location>
        <begin position="500"/>
        <end position="525"/>
    </location>
</feature>
<dbReference type="AlphaFoldDB" id="A0A9P6REZ1"/>
<comment type="caution">
    <text evidence="4">The sequence shown here is derived from an EMBL/GenBank/DDBJ whole genome shotgun (WGS) entry which is preliminary data.</text>
</comment>
<dbReference type="Gene3D" id="3.40.50.1010">
    <property type="entry name" value="5'-nuclease"/>
    <property type="match status" value="1"/>
</dbReference>
<dbReference type="SUPFAM" id="SSF88723">
    <property type="entry name" value="PIN domain-like"/>
    <property type="match status" value="1"/>
</dbReference>
<evidence type="ECO:0000313" key="4">
    <source>
        <dbReference type="EMBL" id="KAG0317269.1"/>
    </source>
</evidence>
<sequence length="1180" mass="133113">MEAAHSIVERAIEKIAAPTNSVLYLDGHPSKEKQPTHVCRQAVRTKALERAREGIGRLQDRMTKKMRVRKQLFLAVKKNLAKAFQWTLEARHDLAMHLRKKGWSVEECPTEADLKIASDCLPGDIVLSQDSDMFIYEKISTVWRPISRERFLVYKVADVLAVLGINRVQLTVLGVVSRNDYTSNIASLGFARNFSVIKALDGDDPASMVQRYLSDGQVASKNTSNNTFDTSLRVFVYDAQTALQPELTVQSSMTFTHQSLHSEFTRLRNQYAEDVKSQQNTLLSMKKRSSAENACRHRSWQTFNRYRAIDQPAHQNSEASTEKEIDMEVAQSATPQKNTSRHRPRYSFKERTCKIDHEAPPFMKQYKWKPWKTPPESPLERPTADVERKKAKKKPTTAKKEKAVEDMKKVDLVRSLQWEHPTVTLDVGTMSANISRALSDEPDLAPEVTRCLKEAVRLAAHTKRSCQELIGRFIQLTTAPGMGKESDKVLFDHICPRISTKSRDDDDEEEEENEEEGEADDLGGKDSDQLQFVFMLLRHIYSGDSLGNTRIGRCVQAFISRVQDLGLLDKRDGTALKTKMPYSGSALLRSVASQLSTEFRRIYRNGSLEMHNKLKQQHDKGLLPVGLSIEIRSDLSAIENFVHLNQSTGNRRKLVSISPVAQPFILFSELELLNIFWQSQLLKEKLRQLIGPRTYVPSLADTQYWLSKQAPGFLVTKLLTDIGRGVPIRRKPGAPKSYNASTMSIRDLQQHLGFIRQEDFNPATYRKKGYLLRGSLRTDGFRFQLLAFKLRELNAVRYRRLPENVLPPRITSTVGGVDYYLTEVRNVVKTKQDVTAIWGCRPEQIKILGLDLGQACVVGASAIIPVVRHDEDGGVPMEGLCVDSISAEKSRTFYNVAVKQKAAYQSMFKQRRWLEDQKQTIPLGATESIGEIESKLPPARGADANFTEYIAQLGNARERFDVFYNTNNSVKKRQWDARKAHDAEFRIITERLLNVVGGSISRQRDEHNKVVIGVGLGQFSGRKRLSSLHTAFQSFFVKKARSLGYVVVGVNEYYTSKKCPKCQNFVGQVEIRRLYCKTCKTYMHRDVMAGHNICNVVRGHLLEQQRPVYLQPMDKNKAYPWMQEDASSSSSSSSSGSSSSGGNSSGSGSGIVAACAEGERSQGRKRAAQSPATGSRPKRA</sequence>
<feature type="region of interest" description="Disordered" evidence="2">
    <location>
        <begin position="312"/>
        <end position="344"/>
    </location>
</feature>
<feature type="region of interest" description="Disordered" evidence="2">
    <location>
        <begin position="1123"/>
        <end position="1180"/>
    </location>
</feature>
<keyword evidence="1" id="KW-0238">DNA-binding</keyword>
<dbReference type="PANTHER" id="PTHR11081">
    <property type="entry name" value="FLAP ENDONUCLEASE FAMILY MEMBER"/>
    <property type="match status" value="1"/>
</dbReference>
<feature type="compositionally biased region" description="Acidic residues" evidence="2">
    <location>
        <begin position="505"/>
        <end position="521"/>
    </location>
</feature>
<evidence type="ECO:0000256" key="2">
    <source>
        <dbReference type="SAM" id="MobiDB-lite"/>
    </source>
</evidence>
<feature type="compositionally biased region" description="Basic and acidic residues" evidence="2">
    <location>
        <begin position="378"/>
        <end position="388"/>
    </location>
</feature>
<dbReference type="InterPro" id="IPR010095">
    <property type="entry name" value="Cas12f1-like_TNB"/>
</dbReference>
<accession>A0A9P6REZ1</accession>
<reference evidence="4" key="1">
    <citation type="journal article" date="2020" name="Fungal Divers.">
        <title>Resolving the Mortierellaceae phylogeny through synthesis of multi-gene phylogenetics and phylogenomics.</title>
        <authorList>
            <person name="Vandepol N."/>
            <person name="Liber J."/>
            <person name="Desiro A."/>
            <person name="Na H."/>
            <person name="Kennedy M."/>
            <person name="Barry K."/>
            <person name="Grigoriev I.V."/>
            <person name="Miller A.N."/>
            <person name="O'Donnell K."/>
            <person name="Stajich J.E."/>
            <person name="Bonito G."/>
        </authorList>
    </citation>
    <scope>NUCLEOTIDE SEQUENCE</scope>
    <source>
        <strain evidence="4">REB-010B</strain>
    </source>
</reference>
<feature type="region of interest" description="Disordered" evidence="2">
    <location>
        <begin position="367"/>
        <end position="403"/>
    </location>
</feature>
<dbReference type="Pfam" id="PF07282">
    <property type="entry name" value="Cas12f1-like_TNB"/>
    <property type="match status" value="1"/>
</dbReference>